<protein>
    <recommendedName>
        <fullName evidence="4">DUF2066 domain-containing protein</fullName>
    </recommendedName>
</protein>
<dbReference type="Pfam" id="PF09839">
    <property type="entry name" value="DUF2066"/>
    <property type="match status" value="1"/>
</dbReference>
<sequence>MSIFFNSPPVTHPMRLLLALLLCLASSLAQSMDDLYQVNEPLAADNDSEQRIALSAAFDTLLLRLTPNPRLAGEALSALRQNPQPLIVRYGKQEQTLSVEFDPTSTLRTLREQGLPLWTGQRPLLLVWWMESRYGENAALLGDAQPDSAALLQAAQHRFLKILLPLADLSEQWLSPETEPDAWLQATERYHSDGLLIVNAADNGRQLEARWQLQLDEWQASGTSIGIDRESLADMLLLEASQQLAARFAINPSSTDEQTITLQVAGANLERYAALSRTLAAFSARLLQVDGDKLLWQIHSDPNTLRAHLKLMHLQELPASGEAAAEATDNRLYFSW</sequence>
<evidence type="ECO:0000313" key="2">
    <source>
        <dbReference type="EMBL" id="KXU39393.1"/>
    </source>
</evidence>
<keyword evidence="1" id="KW-0732">Signal</keyword>
<dbReference type="InterPro" id="IPR018642">
    <property type="entry name" value="DUF2066"/>
</dbReference>
<organism evidence="2 3">
    <name type="scientific">Ventosimonas gracilis</name>
    <dbReference type="NCBI Taxonomy" id="1680762"/>
    <lineage>
        <taxon>Bacteria</taxon>
        <taxon>Pseudomonadati</taxon>
        <taxon>Pseudomonadota</taxon>
        <taxon>Gammaproteobacteria</taxon>
        <taxon>Pseudomonadales</taxon>
        <taxon>Ventosimonadaceae</taxon>
        <taxon>Ventosimonas</taxon>
    </lineage>
</organism>
<evidence type="ECO:0000256" key="1">
    <source>
        <dbReference type="SAM" id="SignalP"/>
    </source>
</evidence>
<gene>
    <name evidence="2" type="ORF">AXE65_08790</name>
</gene>
<dbReference type="Proteomes" id="UP000072660">
    <property type="component" value="Unassembled WGS sequence"/>
</dbReference>
<evidence type="ECO:0008006" key="4">
    <source>
        <dbReference type="Google" id="ProtNLM"/>
    </source>
</evidence>
<reference evidence="2 3" key="1">
    <citation type="submission" date="2016-02" db="EMBL/GenBank/DDBJ databases">
        <authorList>
            <person name="Wen L."/>
            <person name="He K."/>
            <person name="Yang H."/>
        </authorList>
    </citation>
    <scope>NUCLEOTIDE SEQUENCE [LARGE SCALE GENOMIC DNA]</scope>
    <source>
        <strain evidence="2 3">CV58</strain>
    </source>
</reference>
<feature type="chain" id="PRO_5007299523" description="DUF2066 domain-containing protein" evidence="1">
    <location>
        <begin position="32"/>
        <end position="336"/>
    </location>
</feature>
<evidence type="ECO:0000313" key="3">
    <source>
        <dbReference type="Proteomes" id="UP000072660"/>
    </source>
</evidence>
<name>A0A139SXP0_9GAMM</name>
<proteinExistence type="predicted"/>
<accession>A0A139SXP0</accession>
<comment type="caution">
    <text evidence="2">The sequence shown here is derived from an EMBL/GenBank/DDBJ whole genome shotgun (WGS) entry which is preliminary data.</text>
</comment>
<keyword evidence="3" id="KW-1185">Reference proteome</keyword>
<dbReference type="EMBL" id="LSZO01000008">
    <property type="protein sequence ID" value="KXU39393.1"/>
    <property type="molecule type" value="Genomic_DNA"/>
</dbReference>
<dbReference type="AlphaFoldDB" id="A0A139SXP0"/>
<feature type="signal peptide" evidence="1">
    <location>
        <begin position="1"/>
        <end position="31"/>
    </location>
</feature>